<organism evidence="4 5">
    <name type="scientific">Prosthecobacter debontii</name>
    <dbReference type="NCBI Taxonomy" id="48467"/>
    <lineage>
        <taxon>Bacteria</taxon>
        <taxon>Pseudomonadati</taxon>
        <taxon>Verrucomicrobiota</taxon>
        <taxon>Verrucomicrobiia</taxon>
        <taxon>Verrucomicrobiales</taxon>
        <taxon>Verrucomicrobiaceae</taxon>
        <taxon>Prosthecobacter</taxon>
    </lineage>
</organism>
<dbReference type="GO" id="GO:0016746">
    <property type="term" value="F:acyltransferase activity"/>
    <property type="evidence" value="ECO:0007669"/>
    <property type="project" value="UniProtKB-KW"/>
</dbReference>
<dbReference type="InterPro" id="IPR045304">
    <property type="entry name" value="LbH_SAT"/>
</dbReference>
<dbReference type="EMBL" id="FUYE01000019">
    <property type="protein sequence ID" value="SKB05754.1"/>
    <property type="molecule type" value="Genomic_DNA"/>
</dbReference>
<dbReference type="RefSeq" id="WP_078815470.1">
    <property type="nucleotide sequence ID" value="NZ_FUYE01000019.1"/>
</dbReference>
<keyword evidence="5" id="KW-1185">Reference proteome</keyword>
<dbReference type="OrthoDB" id="9801456at2"/>
<protein>
    <submittedName>
        <fullName evidence="4">Serine O-acetyltransferase</fullName>
    </submittedName>
</protein>
<dbReference type="CDD" id="cd03354">
    <property type="entry name" value="LbH_SAT"/>
    <property type="match status" value="1"/>
</dbReference>
<evidence type="ECO:0000256" key="2">
    <source>
        <dbReference type="ARBA" id="ARBA00022737"/>
    </source>
</evidence>
<accession>A0A1T4YVB5</accession>
<evidence type="ECO:0000313" key="5">
    <source>
        <dbReference type="Proteomes" id="UP000190774"/>
    </source>
</evidence>
<dbReference type="STRING" id="48467.SAMN02745166_04328"/>
<dbReference type="SUPFAM" id="SSF51161">
    <property type="entry name" value="Trimeric LpxA-like enzymes"/>
    <property type="match status" value="1"/>
</dbReference>
<evidence type="ECO:0000256" key="3">
    <source>
        <dbReference type="ARBA" id="ARBA00023315"/>
    </source>
</evidence>
<dbReference type="AlphaFoldDB" id="A0A1T4YVB5"/>
<dbReference type="PANTHER" id="PTHR42811">
    <property type="entry name" value="SERINE ACETYLTRANSFERASE"/>
    <property type="match status" value="1"/>
</dbReference>
<dbReference type="Gene3D" id="2.160.10.10">
    <property type="entry name" value="Hexapeptide repeat proteins"/>
    <property type="match status" value="1"/>
</dbReference>
<dbReference type="InterPro" id="IPR018357">
    <property type="entry name" value="Hexapep_transf_CS"/>
</dbReference>
<sequence length="197" mass="21740">MTFTEWKQHVKADQFRYAGSQGRGPFIRTWFSESGFRFTLVMRLCRYLRSQPWSRYGLYHLCLLWHRRQQVRYGAYIDFMTEIGPGLYLGHLVSIVVNRRTVIGANCSISQGITLGQTNARSKRPGCPSLGDRVYIGCGAVVVGGIHLGNDSAVAPNAVVIRDVGASEVVSGNPATVISTRGSEGYVSHCAEIPEAK</sequence>
<proteinExistence type="predicted"/>
<keyword evidence="3" id="KW-0012">Acyltransferase</keyword>
<evidence type="ECO:0000256" key="1">
    <source>
        <dbReference type="ARBA" id="ARBA00022679"/>
    </source>
</evidence>
<evidence type="ECO:0000313" key="4">
    <source>
        <dbReference type="EMBL" id="SKB05754.1"/>
    </source>
</evidence>
<keyword evidence="2" id="KW-0677">Repeat</keyword>
<reference evidence="5" key="1">
    <citation type="submission" date="2017-02" db="EMBL/GenBank/DDBJ databases">
        <authorList>
            <person name="Varghese N."/>
            <person name="Submissions S."/>
        </authorList>
    </citation>
    <scope>NUCLEOTIDE SEQUENCE [LARGE SCALE GENOMIC DNA]</scope>
    <source>
        <strain evidence="5">ATCC 700200</strain>
    </source>
</reference>
<keyword evidence="1 4" id="KW-0808">Transferase</keyword>
<dbReference type="PROSITE" id="PS00101">
    <property type="entry name" value="HEXAPEP_TRANSFERASES"/>
    <property type="match status" value="1"/>
</dbReference>
<gene>
    <name evidence="4" type="ORF">SAMN02745166_04328</name>
</gene>
<name>A0A1T4YVB5_9BACT</name>
<dbReference type="Proteomes" id="UP000190774">
    <property type="component" value="Unassembled WGS sequence"/>
</dbReference>
<dbReference type="InterPro" id="IPR011004">
    <property type="entry name" value="Trimer_LpxA-like_sf"/>
</dbReference>